<dbReference type="SMART" id="SM00089">
    <property type="entry name" value="PKD"/>
    <property type="match status" value="2"/>
</dbReference>
<sequence>VVAGVSVTAGEEDGLQGPVARIDASAVAGIAPLSIRFGGQGSGSPFGRITDYVWDFGDGGTADVVEVYHTYVDPGLYSAQLTVADSVGELGASELDIAVLPAFAIEQISTANPLSVRLVAATVSGIVDIPSGMDYVWDFGDGSVGKGKEVTHTFARPGVYTVTLSLTLALLTVDCATTEVSTVSGGQVSNLVADAGDDQTVNGGELVTLDGSGSSGSPEMKYGWTQTSGSSVDLDNPHALQPRFVAPSVSNDTDLVFTLQVS</sequence>
<dbReference type="CDD" id="cd00146">
    <property type="entry name" value="PKD"/>
    <property type="match status" value="2"/>
</dbReference>
<dbReference type="EMBL" id="BARS01030000">
    <property type="protein sequence ID" value="GAG11041.1"/>
    <property type="molecule type" value="Genomic_DNA"/>
</dbReference>
<dbReference type="InterPro" id="IPR013783">
    <property type="entry name" value="Ig-like_fold"/>
</dbReference>
<dbReference type="Pfam" id="PF22352">
    <property type="entry name" value="K319L-like_PKD"/>
    <property type="match status" value="1"/>
</dbReference>
<accession>X0WED6</accession>
<reference evidence="2" key="1">
    <citation type="journal article" date="2014" name="Front. Microbiol.">
        <title>High frequency of phylogenetically diverse reductive dehalogenase-homologous genes in deep subseafloor sedimentary metagenomes.</title>
        <authorList>
            <person name="Kawai M."/>
            <person name="Futagami T."/>
            <person name="Toyoda A."/>
            <person name="Takaki Y."/>
            <person name="Nishi S."/>
            <person name="Hori S."/>
            <person name="Arai W."/>
            <person name="Tsubouchi T."/>
            <person name="Morono Y."/>
            <person name="Uchiyama I."/>
            <person name="Ito T."/>
            <person name="Fujiyama A."/>
            <person name="Inagaki F."/>
            <person name="Takami H."/>
        </authorList>
    </citation>
    <scope>NUCLEOTIDE SEQUENCE</scope>
    <source>
        <strain evidence="2">Expedition CK06-06</strain>
    </source>
</reference>
<feature type="non-terminal residue" evidence="2">
    <location>
        <position position="1"/>
    </location>
</feature>
<feature type="domain" description="PKD" evidence="1">
    <location>
        <begin position="18"/>
        <end position="99"/>
    </location>
</feature>
<evidence type="ECO:0000313" key="2">
    <source>
        <dbReference type="EMBL" id="GAG11041.1"/>
    </source>
</evidence>
<name>X0WED6_9ZZZZ</name>
<dbReference type="InterPro" id="IPR035986">
    <property type="entry name" value="PKD_dom_sf"/>
</dbReference>
<feature type="domain" description="PKD" evidence="1">
    <location>
        <begin position="130"/>
        <end position="167"/>
    </location>
</feature>
<feature type="non-terminal residue" evidence="2">
    <location>
        <position position="262"/>
    </location>
</feature>
<protein>
    <recommendedName>
        <fullName evidence="1">PKD domain-containing protein</fullName>
    </recommendedName>
</protein>
<comment type="caution">
    <text evidence="2">The sequence shown here is derived from an EMBL/GenBank/DDBJ whole genome shotgun (WGS) entry which is preliminary data.</text>
</comment>
<organism evidence="2">
    <name type="scientific">marine sediment metagenome</name>
    <dbReference type="NCBI Taxonomy" id="412755"/>
    <lineage>
        <taxon>unclassified sequences</taxon>
        <taxon>metagenomes</taxon>
        <taxon>ecological metagenomes</taxon>
    </lineage>
</organism>
<dbReference type="Gene3D" id="2.60.40.10">
    <property type="entry name" value="Immunoglobulins"/>
    <property type="match status" value="3"/>
</dbReference>
<dbReference type="InterPro" id="IPR000601">
    <property type="entry name" value="PKD_dom"/>
</dbReference>
<dbReference type="PROSITE" id="PS50093">
    <property type="entry name" value="PKD"/>
    <property type="match status" value="2"/>
</dbReference>
<gene>
    <name evidence="2" type="ORF">S01H1_46827</name>
</gene>
<dbReference type="Pfam" id="PF18911">
    <property type="entry name" value="PKD_4"/>
    <property type="match status" value="2"/>
</dbReference>
<evidence type="ECO:0000259" key="1">
    <source>
        <dbReference type="PROSITE" id="PS50093"/>
    </source>
</evidence>
<proteinExistence type="predicted"/>
<dbReference type="InterPro" id="IPR022409">
    <property type="entry name" value="PKD/Chitinase_dom"/>
</dbReference>
<dbReference type="AlphaFoldDB" id="X0WED6"/>
<dbReference type="SUPFAM" id="SSF49299">
    <property type="entry name" value="PKD domain"/>
    <property type="match status" value="2"/>
</dbReference>